<reference evidence="5" key="1">
    <citation type="submission" date="2017-09" db="EMBL/GenBank/DDBJ databases">
        <title>Depth-based differentiation of microbial function through sediment-hosted aquifers and enrichment of novel symbionts in the deep terrestrial subsurface.</title>
        <authorList>
            <person name="Probst A.J."/>
            <person name="Ladd B."/>
            <person name="Jarett J.K."/>
            <person name="Geller-Mcgrath D.E."/>
            <person name="Sieber C.M.K."/>
            <person name="Emerson J.B."/>
            <person name="Anantharaman K."/>
            <person name="Thomas B.C."/>
            <person name="Malmstrom R."/>
            <person name="Stieglmeier M."/>
            <person name="Klingl A."/>
            <person name="Woyke T."/>
            <person name="Ryan C.M."/>
            <person name="Banfield J.F."/>
        </authorList>
    </citation>
    <scope>NUCLEOTIDE SEQUENCE [LARGE SCALE GENOMIC DNA]</scope>
</reference>
<dbReference type="InterPro" id="IPR027417">
    <property type="entry name" value="P-loop_NTPase"/>
</dbReference>
<dbReference type="Pfam" id="PF06414">
    <property type="entry name" value="Zeta_toxin"/>
    <property type="match status" value="1"/>
</dbReference>
<sequence length="239" mass="27495">MSNEEIIKADAIDYAKRNKIRIAKELTDPAIYAHGLNPISVFMAGSPGAGKTEFSKNLIQILEGDKERSVVRIDGDEIRPLIPEYTGKNSYLFQGAVSLIVEKMHDLVLHNKQSFILDGTFSKYEKAVDNIVRSLVKKRTVIIFYIYQSPEIAWKFTKAREKIEGRNIPKSAFIEQFLGARDVVNRVSVELGDKLAIFLVKKDFEKNSVENIIKLNEDTRHIDEYMQKHYTKEYLEEHL</sequence>
<dbReference type="CDD" id="cd01983">
    <property type="entry name" value="SIMIBI"/>
    <property type="match status" value="1"/>
</dbReference>
<dbReference type="Proteomes" id="UP000231162">
    <property type="component" value="Unassembled WGS sequence"/>
</dbReference>
<organism evidence="4 5">
    <name type="scientific">Candidatus Berkelbacteria bacterium CG10_big_fil_rev_8_21_14_0_10_43_14</name>
    <dbReference type="NCBI Taxonomy" id="1974515"/>
    <lineage>
        <taxon>Bacteria</taxon>
        <taxon>Candidatus Berkelbacteria</taxon>
    </lineage>
</organism>
<keyword evidence="1" id="KW-0547">Nucleotide-binding</keyword>
<comment type="caution">
    <text evidence="4">The sequence shown here is derived from an EMBL/GenBank/DDBJ whole genome shotgun (WGS) entry which is preliminary data.</text>
</comment>
<proteinExistence type="predicted"/>
<dbReference type="Gene3D" id="3.40.50.300">
    <property type="entry name" value="P-loop containing nucleotide triphosphate hydrolases"/>
    <property type="match status" value="1"/>
</dbReference>
<keyword evidence="2" id="KW-0067">ATP-binding</keyword>
<evidence type="ECO:0000313" key="4">
    <source>
        <dbReference type="EMBL" id="PIS06745.1"/>
    </source>
</evidence>
<dbReference type="SUPFAM" id="SSF52540">
    <property type="entry name" value="P-loop containing nucleoside triphosphate hydrolases"/>
    <property type="match status" value="1"/>
</dbReference>
<evidence type="ECO:0000313" key="5">
    <source>
        <dbReference type="Proteomes" id="UP000231162"/>
    </source>
</evidence>
<evidence type="ECO:0000256" key="1">
    <source>
        <dbReference type="ARBA" id="ARBA00022741"/>
    </source>
</evidence>
<dbReference type="AlphaFoldDB" id="A0A2M6R881"/>
<dbReference type="InterPro" id="IPR010488">
    <property type="entry name" value="Zeta_toxin_domain"/>
</dbReference>
<evidence type="ECO:0000259" key="3">
    <source>
        <dbReference type="Pfam" id="PF06414"/>
    </source>
</evidence>
<evidence type="ECO:0000256" key="2">
    <source>
        <dbReference type="ARBA" id="ARBA00022840"/>
    </source>
</evidence>
<feature type="domain" description="Zeta toxin" evidence="3">
    <location>
        <begin position="29"/>
        <end position="191"/>
    </location>
</feature>
<dbReference type="GO" id="GO:0005524">
    <property type="term" value="F:ATP binding"/>
    <property type="evidence" value="ECO:0007669"/>
    <property type="project" value="UniProtKB-KW"/>
</dbReference>
<gene>
    <name evidence="4" type="ORF">COT79_03095</name>
</gene>
<dbReference type="GO" id="GO:0016301">
    <property type="term" value="F:kinase activity"/>
    <property type="evidence" value="ECO:0007669"/>
    <property type="project" value="InterPro"/>
</dbReference>
<name>A0A2M6R881_9BACT</name>
<protein>
    <submittedName>
        <fullName evidence="4">Zeta toxin</fullName>
    </submittedName>
</protein>
<dbReference type="EMBL" id="PEZX01000038">
    <property type="protein sequence ID" value="PIS06745.1"/>
    <property type="molecule type" value="Genomic_DNA"/>
</dbReference>
<accession>A0A2M6R881</accession>